<accession>A0A078BB71</accession>
<evidence type="ECO:0000313" key="1">
    <source>
        <dbReference type="EMBL" id="CDW91639.1"/>
    </source>
</evidence>
<name>A0A078BB71_STYLE</name>
<proteinExistence type="predicted"/>
<dbReference type="EMBL" id="CCKQ01019617">
    <property type="protein sequence ID" value="CDW91639.1"/>
    <property type="molecule type" value="Genomic_DNA"/>
</dbReference>
<dbReference type="Proteomes" id="UP000039865">
    <property type="component" value="Unassembled WGS sequence"/>
</dbReference>
<reference evidence="1 2" key="1">
    <citation type="submission" date="2014-06" db="EMBL/GenBank/DDBJ databases">
        <authorList>
            <person name="Swart Estienne"/>
        </authorList>
    </citation>
    <scope>NUCLEOTIDE SEQUENCE [LARGE SCALE GENOMIC DNA]</scope>
    <source>
        <strain evidence="1 2">130c</strain>
    </source>
</reference>
<protein>
    <submittedName>
        <fullName evidence="1">Uncharacterized protein</fullName>
    </submittedName>
</protein>
<keyword evidence="2" id="KW-1185">Reference proteome</keyword>
<dbReference type="InParanoid" id="A0A078BB71"/>
<gene>
    <name evidence="1" type="primary">Contig13720.g14632</name>
    <name evidence="1" type="ORF">STYLEM_20797</name>
</gene>
<sequence>MINHELLQDPFDFMIDHFLQPTKKWHEAFNESDLFQNLNEQYEETFMYEQTPIQQCDQFHNIPVDLHFPGSELNMKPIPPDVFDKNQLKQQIEDHQNAKIIFDAKDLKITIKIGGEKQEQAIDNKISIHLAQANKSKSLSPNKSTIEFQNQEIQVNNIMILSEESQNSKSSNNIDNRQKIKRFSKQNDIEIEKIDTQILEQQIKQKFCQSFKLQTSIRILKNERLHNMQNI</sequence>
<dbReference type="AlphaFoldDB" id="A0A078BB71"/>
<evidence type="ECO:0000313" key="2">
    <source>
        <dbReference type="Proteomes" id="UP000039865"/>
    </source>
</evidence>
<organism evidence="1 2">
    <name type="scientific">Stylonychia lemnae</name>
    <name type="common">Ciliate</name>
    <dbReference type="NCBI Taxonomy" id="5949"/>
    <lineage>
        <taxon>Eukaryota</taxon>
        <taxon>Sar</taxon>
        <taxon>Alveolata</taxon>
        <taxon>Ciliophora</taxon>
        <taxon>Intramacronucleata</taxon>
        <taxon>Spirotrichea</taxon>
        <taxon>Stichotrichia</taxon>
        <taxon>Sporadotrichida</taxon>
        <taxon>Oxytrichidae</taxon>
        <taxon>Stylonychinae</taxon>
        <taxon>Stylonychia</taxon>
    </lineage>
</organism>